<dbReference type="Pfam" id="PF06140">
    <property type="entry name" value="Ifi-6-16"/>
    <property type="match status" value="1"/>
</dbReference>
<dbReference type="PANTHER" id="PTHR16932:SF18">
    <property type="entry name" value="INTERFERON, ALPHA-INDUCIBLE PROTEIN 27-LIKE 2"/>
    <property type="match status" value="1"/>
</dbReference>
<dbReference type="InterPro" id="IPR038213">
    <property type="entry name" value="IFI6/IFI27-like_sf"/>
</dbReference>
<reference evidence="7 8" key="1">
    <citation type="submission" date="2023-09" db="EMBL/GenBank/DDBJ databases">
        <title>Multi-omics analysis of a traditional fermented food reveals byproduct-associated fungal strains for waste-to-food upcycling.</title>
        <authorList>
            <consortium name="Lawrence Berkeley National Laboratory"/>
            <person name="Rekdal V.M."/>
            <person name="Villalobos-Escobedo J.M."/>
            <person name="Rodriguez-Valeron N."/>
            <person name="Garcia M.O."/>
            <person name="Vasquez D.P."/>
            <person name="Damayanti I."/>
            <person name="Sorensen P.M."/>
            <person name="Baidoo E.E."/>
            <person name="De Carvalho A.C."/>
            <person name="Riley R."/>
            <person name="Lipzen A."/>
            <person name="He G."/>
            <person name="Yan M."/>
            <person name="Haridas S."/>
            <person name="Daum C."/>
            <person name="Yoshinaga Y."/>
            <person name="Ng V."/>
            <person name="Grigoriev I.V."/>
            <person name="Munk R."/>
            <person name="Nuraida L."/>
            <person name="Wijaya C.H."/>
            <person name="Morales P.-C."/>
            <person name="Keasling J.D."/>
        </authorList>
    </citation>
    <scope>NUCLEOTIDE SEQUENCE [LARGE SCALE GENOMIC DNA]</scope>
    <source>
        <strain evidence="7 8">FGSC 2613</strain>
    </source>
</reference>
<evidence type="ECO:0000256" key="4">
    <source>
        <dbReference type="ARBA" id="ARBA00022989"/>
    </source>
</evidence>
<keyword evidence="5 6" id="KW-0472">Membrane</keyword>
<evidence type="ECO:0000256" key="3">
    <source>
        <dbReference type="ARBA" id="ARBA00022692"/>
    </source>
</evidence>
<protein>
    <submittedName>
        <fullName evidence="7">Uncharacterized protein</fullName>
    </submittedName>
</protein>
<evidence type="ECO:0000313" key="8">
    <source>
        <dbReference type="Proteomes" id="UP001451303"/>
    </source>
</evidence>
<name>A0ABR3DHD2_NEUIN</name>
<comment type="similarity">
    <text evidence="2">Belongs to the IFI6/IFI27 family.</text>
</comment>
<evidence type="ECO:0000256" key="5">
    <source>
        <dbReference type="ARBA" id="ARBA00023136"/>
    </source>
</evidence>
<gene>
    <name evidence="7" type="ORF">QR685DRAFT_521010</name>
</gene>
<dbReference type="Proteomes" id="UP001451303">
    <property type="component" value="Unassembled WGS sequence"/>
</dbReference>
<dbReference type="InterPro" id="IPR009311">
    <property type="entry name" value="IFI6/IFI27-like"/>
</dbReference>
<evidence type="ECO:0000256" key="2">
    <source>
        <dbReference type="ARBA" id="ARBA00007262"/>
    </source>
</evidence>
<dbReference type="PANTHER" id="PTHR16932">
    <property type="entry name" value="INTERFERON ALPHA-INDUCIBLE PROTEIN 27"/>
    <property type="match status" value="1"/>
</dbReference>
<proteinExistence type="inferred from homology"/>
<keyword evidence="8" id="KW-1185">Reference proteome</keyword>
<sequence length="210" mass="22172">MTVKVTPGISPARLIRIIEEAKKHASEVTFSSVFHGADIPKLSNDQLPLGVGKEGADGKPAPITPQDWSTLVLPWLESAGVLTENIRKQYEEARVWAAEHPLEAALLVLVVSGVLIVLFPYSHLKAIGFALKGVSKKSIASAVQSWIGNVAKGSIFACIQSKTMGGAGAFTLAPSPWIYTGVLGTVACVRAGLGILRPSTGECHPIKAKL</sequence>
<evidence type="ECO:0000256" key="6">
    <source>
        <dbReference type="SAM" id="Phobius"/>
    </source>
</evidence>
<dbReference type="EMBL" id="JAVLET010000003">
    <property type="protein sequence ID" value="KAL0472087.1"/>
    <property type="molecule type" value="Genomic_DNA"/>
</dbReference>
<comment type="subcellular location">
    <subcellularLocation>
        <location evidence="1">Membrane</location>
        <topology evidence="1">Multi-pass membrane protein</topology>
    </subcellularLocation>
</comment>
<evidence type="ECO:0000256" key="1">
    <source>
        <dbReference type="ARBA" id="ARBA00004141"/>
    </source>
</evidence>
<evidence type="ECO:0000313" key="7">
    <source>
        <dbReference type="EMBL" id="KAL0472087.1"/>
    </source>
</evidence>
<organism evidence="7 8">
    <name type="scientific">Neurospora intermedia</name>
    <dbReference type="NCBI Taxonomy" id="5142"/>
    <lineage>
        <taxon>Eukaryota</taxon>
        <taxon>Fungi</taxon>
        <taxon>Dikarya</taxon>
        <taxon>Ascomycota</taxon>
        <taxon>Pezizomycotina</taxon>
        <taxon>Sordariomycetes</taxon>
        <taxon>Sordariomycetidae</taxon>
        <taxon>Sordariales</taxon>
        <taxon>Sordariaceae</taxon>
        <taxon>Neurospora</taxon>
    </lineage>
</organism>
<dbReference type="Gene3D" id="6.10.110.10">
    <property type="match status" value="1"/>
</dbReference>
<keyword evidence="3 6" id="KW-0812">Transmembrane</keyword>
<accession>A0ABR3DHD2</accession>
<feature type="transmembrane region" description="Helical" evidence="6">
    <location>
        <begin position="104"/>
        <end position="122"/>
    </location>
</feature>
<keyword evidence="4 6" id="KW-1133">Transmembrane helix</keyword>
<comment type="caution">
    <text evidence="7">The sequence shown here is derived from an EMBL/GenBank/DDBJ whole genome shotgun (WGS) entry which is preliminary data.</text>
</comment>